<sequence length="162" mass="18153">MDSQRLLDRFMPCLLAGQRQQCRDVLGDAMRDGMAADHLYRNMIWQAMENVEQLYNEDKINLATEHMAIRINRLLADQLQAHLPRGAPNGKRILITCANGETEELGAQMCSDLFESDGWDVYFVGGGIPNDEILSLVGNIRPDILLIFGSQPAGVPEVRKLI</sequence>
<dbReference type="Pfam" id="PF02607">
    <property type="entry name" value="B12-binding_2"/>
    <property type="match status" value="1"/>
</dbReference>
<gene>
    <name evidence="2" type="ORF">S01H1_68704</name>
</gene>
<dbReference type="InterPro" id="IPR036594">
    <property type="entry name" value="Meth_synthase_dom"/>
</dbReference>
<dbReference type="GO" id="GO:0031419">
    <property type="term" value="F:cobalamin binding"/>
    <property type="evidence" value="ECO:0007669"/>
    <property type="project" value="InterPro"/>
</dbReference>
<dbReference type="InterPro" id="IPR036724">
    <property type="entry name" value="Cobalamin-bd_sf"/>
</dbReference>
<feature type="non-terminal residue" evidence="2">
    <location>
        <position position="162"/>
    </location>
</feature>
<comment type="caution">
    <text evidence="2">The sequence shown here is derived from an EMBL/GenBank/DDBJ whole genome shotgun (WGS) entry which is preliminary data.</text>
</comment>
<dbReference type="Gene3D" id="1.10.1240.10">
    <property type="entry name" value="Methionine synthase domain"/>
    <property type="match status" value="1"/>
</dbReference>
<protein>
    <recommendedName>
        <fullName evidence="1">B12-binding domain-containing protein</fullName>
    </recommendedName>
</protein>
<evidence type="ECO:0000259" key="1">
    <source>
        <dbReference type="PROSITE" id="PS51332"/>
    </source>
</evidence>
<evidence type="ECO:0000313" key="2">
    <source>
        <dbReference type="EMBL" id="GAG34199.1"/>
    </source>
</evidence>
<dbReference type="Gene3D" id="3.40.50.280">
    <property type="entry name" value="Cobalamin-binding domain"/>
    <property type="match status" value="1"/>
</dbReference>
<dbReference type="AlphaFoldDB" id="X0WTA3"/>
<name>X0WTA3_9ZZZZ</name>
<dbReference type="InterPro" id="IPR003759">
    <property type="entry name" value="Cbl-bd_cap"/>
</dbReference>
<accession>X0WTA3</accession>
<dbReference type="PROSITE" id="PS51332">
    <property type="entry name" value="B12_BINDING"/>
    <property type="match status" value="1"/>
</dbReference>
<organism evidence="2">
    <name type="scientific">marine sediment metagenome</name>
    <dbReference type="NCBI Taxonomy" id="412755"/>
    <lineage>
        <taxon>unclassified sequences</taxon>
        <taxon>metagenomes</taxon>
        <taxon>ecological metagenomes</taxon>
    </lineage>
</organism>
<reference evidence="2" key="1">
    <citation type="journal article" date="2014" name="Front. Microbiol.">
        <title>High frequency of phylogenetically diverse reductive dehalogenase-homologous genes in deep subseafloor sedimentary metagenomes.</title>
        <authorList>
            <person name="Kawai M."/>
            <person name="Futagami T."/>
            <person name="Toyoda A."/>
            <person name="Takaki Y."/>
            <person name="Nishi S."/>
            <person name="Hori S."/>
            <person name="Arai W."/>
            <person name="Tsubouchi T."/>
            <person name="Morono Y."/>
            <person name="Uchiyama I."/>
            <person name="Ito T."/>
            <person name="Fujiyama A."/>
            <person name="Inagaki F."/>
            <person name="Takami H."/>
        </authorList>
    </citation>
    <scope>NUCLEOTIDE SEQUENCE</scope>
    <source>
        <strain evidence="2">Expedition CK06-06</strain>
    </source>
</reference>
<dbReference type="GO" id="GO:0046872">
    <property type="term" value="F:metal ion binding"/>
    <property type="evidence" value="ECO:0007669"/>
    <property type="project" value="InterPro"/>
</dbReference>
<dbReference type="InterPro" id="IPR006158">
    <property type="entry name" value="Cobalamin-bd"/>
</dbReference>
<dbReference type="SUPFAM" id="SSF52242">
    <property type="entry name" value="Cobalamin (vitamin B12)-binding domain"/>
    <property type="match status" value="1"/>
</dbReference>
<dbReference type="EMBL" id="BARS01045569">
    <property type="protein sequence ID" value="GAG34199.1"/>
    <property type="molecule type" value="Genomic_DNA"/>
</dbReference>
<feature type="domain" description="B12-binding" evidence="1">
    <location>
        <begin position="90"/>
        <end position="162"/>
    </location>
</feature>
<proteinExistence type="predicted"/>